<organism evidence="4 5">
    <name type="scientific">Paracoccus acridae</name>
    <dbReference type="NCBI Taxonomy" id="1795310"/>
    <lineage>
        <taxon>Bacteria</taxon>
        <taxon>Pseudomonadati</taxon>
        <taxon>Pseudomonadota</taxon>
        <taxon>Alphaproteobacteria</taxon>
        <taxon>Rhodobacterales</taxon>
        <taxon>Paracoccaceae</taxon>
        <taxon>Paracoccus</taxon>
    </lineage>
</organism>
<dbReference type="Pfam" id="PF02734">
    <property type="entry name" value="Dak2"/>
    <property type="match status" value="1"/>
</dbReference>
<dbReference type="PANTHER" id="PTHR28629">
    <property type="entry name" value="TRIOKINASE/FMN CYCLASE"/>
    <property type="match status" value="1"/>
</dbReference>
<dbReference type="PROSITE" id="PS51480">
    <property type="entry name" value="DHAL"/>
    <property type="match status" value="1"/>
</dbReference>
<keyword evidence="1" id="KW-0808">Transferase</keyword>
<feature type="domain" description="DhaL" evidence="3">
    <location>
        <begin position="7"/>
        <end position="209"/>
    </location>
</feature>
<dbReference type="InterPro" id="IPR036117">
    <property type="entry name" value="DhaL_dom_sf"/>
</dbReference>
<dbReference type="Gene3D" id="1.25.40.340">
    <property type="match status" value="1"/>
</dbReference>
<accession>A0ABQ1VK57</accession>
<name>A0ABQ1VK57_9RHOB</name>
<reference evidence="5" key="1">
    <citation type="journal article" date="2019" name="Int. J. Syst. Evol. Microbiol.">
        <title>The Global Catalogue of Microorganisms (GCM) 10K type strain sequencing project: providing services to taxonomists for standard genome sequencing and annotation.</title>
        <authorList>
            <consortium name="The Broad Institute Genomics Platform"/>
            <consortium name="The Broad Institute Genome Sequencing Center for Infectious Disease"/>
            <person name="Wu L."/>
            <person name="Ma J."/>
        </authorList>
    </citation>
    <scope>NUCLEOTIDE SEQUENCE [LARGE SCALE GENOMIC DNA]</scope>
    <source>
        <strain evidence="5">CGMCC 1.15419</strain>
    </source>
</reference>
<comment type="caution">
    <text evidence="4">The sequence shown here is derived from an EMBL/GenBank/DDBJ whole genome shotgun (WGS) entry which is preliminary data.</text>
</comment>
<dbReference type="SMART" id="SM01120">
    <property type="entry name" value="Dak2"/>
    <property type="match status" value="1"/>
</dbReference>
<evidence type="ECO:0000256" key="2">
    <source>
        <dbReference type="ARBA" id="ARBA00022777"/>
    </source>
</evidence>
<dbReference type="InterPro" id="IPR012737">
    <property type="entry name" value="DhaK_L_YcgS"/>
</dbReference>
<evidence type="ECO:0000313" key="5">
    <source>
        <dbReference type="Proteomes" id="UP000640509"/>
    </source>
</evidence>
<dbReference type="NCBIfam" id="TIGR02365">
    <property type="entry name" value="dha_L_ycgS"/>
    <property type="match status" value="1"/>
</dbReference>
<keyword evidence="2 4" id="KW-0418">Kinase</keyword>
<dbReference type="SUPFAM" id="SSF101473">
    <property type="entry name" value="DhaL-like"/>
    <property type="match status" value="1"/>
</dbReference>
<dbReference type="InterPro" id="IPR004007">
    <property type="entry name" value="DhaL_dom"/>
</dbReference>
<dbReference type="EMBL" id="BMIV01000010">
    <property type="protein sequence ID" value="GGF73457.1"/>
    <property type="molecule type" value="Genomic_DNA"/>
</dbReference>
<dbReference type="InterPro" id="IPR050861">
    <property type="entry name" value="Dihydroxyacetone_Kinase"/>
</dbReference>
<protein>
    <submittedName>
        <fullName evidence="4">Dihydroxyacetone kinase subunit L</fullName>
    </submittedName>
</protein>
<keyword evidence="5" id="KW-1185">Reference proteome</keyword>
<evidence type="ECO:0000313" key="4">
    <source>
        <dbReference type="EMBL" id="GGF73457.1"/>
    </source>
</evidence>
<dbReference type="Proteomes" id="UP000640509">
    <property type="component" value="Unassembled WGS sequence"/>
</dbReference>
<dbReference type="RefSeq" id="WP_188715722.1">
    <property type="nucleotide sequence ID" value="NZ_BMIV01000010.1"/>
</dbReference>
<gene>
    <name evidence="4" type="ORF">GCM10011402_27530</name>
</gene>
<sequence>MLMFTRTDLSDLFRSLAERMAAEQDTLAELDGEIGDADHGVAMAQGFAAATRALIEAEADGQTLADGLTLAATTLLNAVGATTGPLYASALLRAAQVFGAQQGVPFARLADLIPAMAGGIVDRGRGKPGDKTMVDAWLPAAHAVQDGQRRGLDTPAILRAAALAAAEGAEATRAMMAAQGRAARLGPRSIGHLDPGAASAAALLDSLARWAETAAGRRG</sequence>
<proteinExistence type="predicted"/>
<evidence type="ECO:0000259" key="3">
    <source>
        <dbReference type="PROSITE" id="PS51480"/>
    </source>
</evidence>
<evidence type="ECO:0000256" key="1">
    <source>
        <dbReference type="ARBA" id="ARBA00022679"/>
    </source>
</evidence>
<dbReference type="GO" id="GO:0016301">
    <property type="term" value="F:kinase activity"/>
    <property type="evidence" value="ECO:0007669"/>
    <property type="project" value="UniProtKB-KW"/>
</dbReference>
<dbReference type="PANTHER" id="PTHR28629:SF4">
    <property type="entry name" value="TRIOKINASE_FMN CYCLASE"/>
    <property type="match status" value="1"/>
</dbReference>